<accession>A0A1M6UGY1</accession>
<dbReference type="AlphaFoldDB" id="A0A1M6UGY1"/>
<evidence type="ECO:0000313" key="1">
    <source>
        <dbReference type="EMBL" id="SHK68436.1"/>
    </source>
</evidence>
<dbReference type="OrthoDB" id="5194609at2"/>
<name>A0A1M6UGY1_PSETH</name>
<sequence>MTAVDPALQDALNHLQRMLGEDDYRIQATVVDDVSVDLRVIARDAACAECLVPKDMMRGIADEHLTATRYRVRVLLYPDDPDPDD</sequence>
<organism evidence="1 2">
    <name type="scientific">Pseudonocardia thermophila</name>
    <dbReference type="NCBI Taxonomy" id="1848"/>
    <lineage>
        <taxon>Bacteria</taxon>
        <taxon>Bacillati</taxon>
        <taxon>Actinomycetota</taxon>
        <taxon>Actinomycetes</taxon>
        <taxon>Pseudonocardiales</taxon>
        <taxon>Pseudonocardiaceae</taxon>
        <taxon>Pseudonocardia</taxon>
    </lineage>
</organism>
<evidence type="ECO:0000313" key="2">
    <source>
        <dbReference type="Proteomes" id="UP000184363"/>
    </source>
</evidence>
<dbReference type="RefSeq" id="WP_073457573.1">
    <property type="nucleotide sequence ID" value="NZ_CALGVN010000001.1"/>
</dbReference>
<reference evidence="1 2" key="1">
    <citation type="submission" date="2016-11" db="EMBL/GenBank/DDBJ databases">
        <authorList>
            <person name="Jaros S."/>
            <person name="Januszkiewicz K."/>
            <person name="Wedrychowicz H."/>
        </authorList>
    </citation>
    <scope>NUCLEOTIDE SEQUENCE [LARGE SCALE GENOMIC DNA]</scope>
    <source>
        <strain evidence="1 2">DSM 43832</strain>
    </source>
</reference>
<evidence type="ECO:0008006" key="3">
    <source>
        <dbReference type="Google" id="ProtNLM"/>
    </source>
</evidence>
<dbReference type="STRING" id="1848.SAMN05443637_11066"/>
<gene>
    <name evidence="1" type="ORF">SAMN05443637_11066</name>
</gene>
<protein>
    <recommendedName>
        <fullName evidence="3">Fe-S cluster biogenesis protein NfuA, 4Fe-4S-binding domain</fullName>
    </recommendedName>
</protein>
<dbReference type="EMBL" id="FRAP01000010">
    <property type="protein sequence ID" value="SHK68436.1"/>
    <property type="molecule type" value="Genomic_DNA"/>
</dbReference>
<keyword evidence="2" id="KW-1185">Reference proteome</keyword>
<proteinExistence type="predicted"/>
<dbReference type="Proteomes" id="UP000184363">
    <property type="component" value="Unassembled WGS sequence"/>
</dbReference>